<protein>
    <recommendedName>
        <fullName evidence="9">DNA 3'-5' helicase</fullName>
        <ecNumber evidence="9">5.6.2.4</ecNumber>
    </recommendedName>
</protein>
<organism evidence="14 15">
    <name type="scientific">Hyphopichia burtonii NRRL Y-1933</name>
    <dbReference type="NCBI Taxonomy" id="984485"/>
    <lineage>
        <taxon>Eukaryota</taxon>
        <taxon>Fungi</taxon>
        <taxon>Dikarya</taxon>
        <taxon>Ascomycota</taxon>
        <taxon>Saccharomycotina</taxon>
        <taxon>Pichiomycetes</taxon>
        <taxon>Debaryomycetaceae</taxon>
        <taxon>Hyphopichia</taxon>
    </lineage>
</organism>
<dbReference type="InterPro" id="IPR000212">
    <property type="entry name" value="DNA_helicase_UvrD/REP"/>
</dbReference>
<evidence type="ECO:0000256" key="6">
    <source>
        <dbReference type="ARBA" id="ARBA00023125"/>
    </source>
</evidence>
<dbReference type="GO" id="GO:0003677">
    <property type="term" value="F:DNA binding"/>
    <property type="evidence" value="ECO:0007669"/>
    <property type="project" value="UniProtKB-KW"/>
</dbReference>
<feature type="binding site" evidence="11">
    <location>
        <begin position="25"/>
        <end position="32"/>
    </location>
    <ligand>
        <name>ATP</name>
        <dbReference type="ChEBI" id="CHEBI:30616"/>
    </ligand>
</feature>
<dbReference type="InterPro" id="IPR027417">
    <property type="entry name" value="P-loop_NTPase"/>
</dbReference>
<dbReference type="GO" id="GO:0043138">
    <property type="term" value="F:3'-5' DNA helicase activity"/>
    <property type="evidence" value="ECO:0007669"/>
    <property type="project" value="UniProtKB-EC"/>
</dbReference>
<dbReference type="GeneID" id="30993349"/>
<dbReference type="Proteomes" id="UP000095085">
    <property type="component" value="Unassembled WGS sequence"/>
</dbReference>
<evidence type="ECO:0000256" key="4">
    <source>
        <dbReference type="ARBA" id="ARBA00022806"/>
    </source>
</evidence>
<evidence type="ECO:0000256" key="5">
    <source>
        <dbReference type="ARBA" id="ARBA00022840"/>
    </source>
</evidence>
<dbReference type="RefSeq" id="XP_020075527.1">
    <property type="nucleotide sequence ID" value="XM_020218799.1"/>
</dbReference>
<dbReference type="GO" id="GO:0005524">
    <property type="term" value="F:ATP binding"/>
    <property type="evidence" value="ECO:0007669"/>
    <property type="project" value="UniProtKB-UniRule"/>
</dbReference>
<dbReference type="OrthoDB" id="1470711at2759"/>
<evidence type="ECO:0000256" key="10">
    <source>
        <dbReference type="ARBA" id="ARBA00048988"/>
    </source>
</evidence>
<dbReference type="Pfam" id="PF13361">
    <property type="entry name" value="UvrD_C"/>
    <property type="match status" value="1"/>
</dbReference>
<dbReference type="PROSITE" id="PS51217">
    <property type="entry name" value="UVRD_HELICASE_CTER"/>
    <property type="match status" value="1"/>
</dbReference>
<dbReference type="GO" id="GO:0005634">
    <property type="term" value="C:nucleus"/>
    <property type="evidence" value="ECO:0007669"/>
    <property type="project" value="TreeGrafter"/>
</dbReference>
<dbReference type="PROSITE" id="PS51198">
    <property type="entry name" value="UVRD_HELICASE_ATP_BIND"/>
    <property type="match status" value="1"/>
</dbReference>
<keyword evidence="3 11" id="KW-0378">Hydrolase</keyword>
<evidence type="ECO:0000256" key="9">
    <source>
        <dbReference type="ARBA" id="ARBA00034808"/>
    </source>
</evidence>
<dbReference type="SUPFAM" id="SSF52540">
    <property type="entry name" value="P-loop containing nucleoside triphosphate hydrolases"/>
    <property type="match status" value="1"/>
</dbReference>
<feature type="domain" description="UvrD-like helicase C-terminal" evidence="13">
    <location>
        <begin position="310"/>
        <end position="635"/>
    </location>
</feature>
<dbReference type="InterPro" id="IPR013986">
    <property type="entry name" value="DExx_box_DNA_helicase_dom_sf"/>
</dbReference>
<reference evidence="15" key="1">
    <citation type="submission" date="2016-05" db="EMBL/GenBank/DDBJ databases">
        <title>Comparative genomics of biotechnologically important yeasts.</title>
        <authorList>
            <consortium name="DOE Joint Genome Institute"/>
            <person name="Riley R."/>
            <person name="Haridas S."/>
            <person name="Wolfe K.H."/>
            <person name="Lopes M.R."/>
            <person name="Hittinger C.T."/>
            <person name="Goker M."/>
            <person name="Salamov A."/>
            <person name="Wisecaver J."/>
            <person name="Long T.M."/>
            <person name="Aerts A.L."/>
            <person name="Barry K."/>
            <person name="Choi C."/>
            <person name="Clum A."/>
            <person name="Coughlan A.Y."/>
            <person name="Deshpande S."/>
            <person name="Douglass A.P."/>
            <person name="Hanson S.J."/>
            <person name="Klenk H.-P."/>
            <person name="Labutti K."/>
            <person name="Lapidus A."/>
            <person name="Lindquist E."/>
            <person name="Lipzen A."/>
            <person name="Meier-Kolthoff J.P."/>
            <person name="Ohm R.A."/>
            <person name="Otillar R.P."/>
            <person name="Pangilinan J."/>
            <person name="Peng Y."/>
            <person name="Rokas A."/>
            <person name="Rosa C.A."/>
            <person name="Scheuner C."/>
            <person name="Sibirny A.A."/>
            <person name="Slot J.C."/>
            <person name="Stielow J.B."/>
            <person name="Sun H."/>
            <person name="Kurtzman C.P."/>
            <person name="Blackwell M."/>
            <person name="Grigoriev I.V."/>
            <person name="Jeffries T.W."/>
        </authorList>
    </citation>
    <scope>NUCLEOTIDE SEQUENCE [LARGE SCALE GENOMIC DNA]</scope>
    <source>
        <strain evidence="15">NRRL Y-1933</strain>
    </source>
</reference>
<evidence type="ECO:0000256" key="1">
    <source>
        <dbReference type="ARBA" id="ARBA00009922"/>
    </source>
</evidence>
<dbReference type="GO" id="GO:0016787">
    <property type="term" value="F:hydrolase activity"/>
    <property type="evidence" value="ECO:0007669"/>
    <property type="project" value="UniProtKB-UniRule"/>
</dbReference>
<keyword evidence="2 11" id="KW-0547">Nucleotide-binding</keyword>
<evidence type="ECO:0000256" key="7">
    <source>
        <dbReference type="ARBA" id="ARBA00023235"/>
    </source>
</evidence>
<name>A0A1E4RGT0_9ASCO</name>
<dbReference type="PANTHER" id="PTHR11070">
    <property type="entry name" value="UVRD / RECB / PCRA DNA HELICASE FAMILY MEMBER"/>
    <property type="match status" value="1"/>
</dbReference>
<gene>
    <name evidence="14" type="ORF">HYPBUDRAFT_110989</name>
</gene>
<comment type="similarity">
    <text evidence="1">Belongs to the helicase family. UvrD subfamily.</text>
</comment>
<feature type="domain" description="UvrD-like helicase ATP-binding" evidence="12">
    <location>
        <begin position="4"/>
        <end position="309"/>
    </location>
</feature>
<dbReference type="Gene3D" id="3.40.50.300">
    <property type="entry name" value="P-loop containing nucleotide triphosphate hydrolases"/>
    <property type="match status" value="2"/>
</dbReference>
<evidence type="ECO:0000259" key="13">
    <source>
        <dbReference type="PROSITE" id="PS51217"/>
    </source>
</evidence>
<evidence type="ECO:0000256" key="8">
    <source>
        <dbReference type="ARBA" id="ARBA00034617"/>
    </source>
</evidence>
<keyword evidence="7" id="KW-0413">Isomerase</keyword>
<evidence type="ECO:0000256" key="3">
    <source>
        <dbReference type="ARBA" id="ARBA00022801"/>
    </source>
</evidence>
<evidence type="ECO:0000313" key="15">
    <source>
        <dbReference type="Proteomes" id="UP000095085"/>
    </source>
</evidence>
<accession>A0A1E4RGT0</accession>
<dbReference type="InterPro" id="IPR014016">
    <property type="entry name" value="UvrD-like_ATP-bd"/>
</dbReference>
<keyword evidence="6" id="KW-0238">DNA-binding</keyword>
<dbReference type="AlphaFoldDB" id="A0A1E4RGT0"/>
<sequence length="711" mass="80902">MLCGLNAQQKKAVTAPASGRLQIIAGPGTGKTTVLISRVAYLLLYEGISAKKIVVTTFTKKAANEMIERLSELLRGTGINASDLIIGTFHSICFRIIKTYGLKIQKEDYSIADERDSNSILLEVLQNLNSRDLEMFSRLPDKDVDIFKSSREEKKHHGYDVKKIKKHISKLKAHGIISKSYSGSPDCNLFLSCIYTEYEVRMNQNRLLDFDDCLLCCHSIISKFPVLNFVEHVLVDEFQDTNEIQLQLMYEFARGHPTIKNCQNNVTIVGDPDQSIYGFRDAQAVNFEKMKSTYKDCKTISLIENYRSTSEILNLSESIMRQQNKRVVKNLQSQMKAHFPIIHSNMSSPENQAKWISCQIKYFMALPNSIFKYNDISVLVRAAYQTRVIENEFVKNGIPYMMLKGKAFWERKEVAAILDYLRVVASPNDRMAYLRTLVFPKKSLGEKSIEIINEKLEKLITNDLLTQHQLPNAPRPTIHLFLKTVASTLSSKLQLVVNKHLDFIENCRSMLESLNKTSNNNDAATKRLVGDLFDKIYEKSGLKAEFGMEEDRELNIMEVKRQFLDFEPPSKENELSTYIGGNEEEKTKNDENILSQFIEAIGLFESDNQTGLQNEESAETDKGKVILSTIHGAKGLEWPIVFVPGLSEGILPASFAMGPEDEDSINEERRCFYVATSRAKSLLLLSSYCEEFGKWGRKPVSEVSRFIKDFT</sequence>
<evidence type="ECO:0000259" key="12">
    <source>
        <dbReference type="PROSITE" id="PS51198"/>
    </source>
</evidence>
<proteinExistence type="inferred from homology"/>
<dbReference type="EMBL" id="KV454542">
    <property type="protein sequence ID" value="ODV66460.1"/>
    <property type="molecule type" value="Genomic_DNA"/>
</dbReference>
<evidence type="ECO:0000256" key="2">
    <source>
        <dbReference type="ARBA" id="ARBA00022741"/>
    </source>
</evidence>
<evidence type="ECO:0000256" key="11">
    <source>
        <dbReference type="PROSITE-ProRule" id="PRU00560"/>
    </source>
</evidence>
<dbReference type="STRING" id="984485.A0A1E4RGT0"/>
<comment type="catalytic activity">
    <reaction evidence="10">
        <text>ATP + H2O = ADP + phosphate + H(+)</text>
        <dbReference type="Rhea" id="RHEA:13065"/>
        <dbReference type="ChEBI" id="CHEBI:15377"/>
        <dbReference type="ChEBI" id="CHEBI:15378"/>
        <dbReference type="ChEBI" id="CHEBI:30616"/>
        <dbReference type="ChEBI" id="CHEBI:43474"/>
        <dbReference type="ChEBI" id="CHEBI:456216"/>
        <dbReference type="EC" id="5.6.2.4"/>
    </reaction>
</comment>
<dbReference type="GO" id="GO:0000725">
    <property type="term" value="P:recombinational repair"/>
    <property type="evidence" value="ECO:0007669"/>
    <property type="project" value="TreeGrafter"/>
</dbReference>
<feature type="non-terminal residue" evidence="14">
    <location>
        <position position="711"/>
    </location>
</feature>
<keyword evidence="15" id="KW-1185">Reference proteome</keyword>
<dbReference type="PANTHER" id="PTHR11070:SF2">
    <property type="entry name" value="ATP-DEPENDENT DNA HELICASE SRS2"/>
    <property type="match status" value="1"/>
</dbReference>
<comment type="catalytic activity">
    <reaction evidence="8">
        <text>Couples ATP hydrolysis with the unwinding of duplex DNA by translocating in the 3'-5' direction.</text>
        <dbReference type="EC" id="5.6.2.4"/>
    </reaction>
</comment>
<dbReference type="Gene3D" id="1.10.486.10">
    <property type="entry name" value="PCRA, domain 4"/>
    <property type="match status" value="1"/>
</dbReference>
<dbReference type="EC" id="5.6.2.4" evidence="9"/>
<dbReference type="Pfam" id="PF00580">
    <property type="entry name" value="UvrD-helicase"/>
    <property type="match status" value="1"/>
</dbReference>
<keyword evidence="5 11" id="KW-0067">ATP-binding</keyword>
<dbReference type="Gene3D" id="1.10.10.160">
    <property type="match status" value="1"/>
</dbReference>
<dbReference type="CDD" id="cd17932">
    <property type="entry name" value="DEXQc_UvrD"/>
    <property type="match status" value="1"/>
</dbReference>
<keyword evidence="4 11" id="KW-0347">Helicase</keyword>
<evidence type="ECO:0000313" key="14">
    <source>
        <dbReference type="EMBL" id="ODV66460.1"/>
    </source>
</evidence>
<dbReference type="InterPro" id="IPR014017">
    <property type="entry name" value="DNA_helicase_UvrD-like_C"/>
</dbReference>